<dbReference type="STRING" id="1051616.A0A3M9Y0D7"/>
<protein>
    <recommendedName>
        <fullName evidence="4">Increased recombination centers protein 6</fullName>
    </recommendedName>
</protein>
<dbReference type="Gene3D" id="3.40.50.11960">
    <property type="match status" value="1"/>
</dbReference>
<dbReference type="Pfam" id="PF10199">
    <property type="entry name" value="Adaptin_binding"/>
    <property type="match status" value="1"/>
</dbReference>
<evidence type="ECO:0000313" key="3">
    <source>
        <dbReference type="Proteomes" id="UP000267145"/>
    </source>
</evidence>
<reference evidence="2 3" key="1">
    <citation type="submission" date="2018-10" db="EMBL/GenBank/DDBJ databases">
        <title>Genome sequence of Verticillium nonalfalfae VnAa140.</title>
        <authorList>
            <person name="Stajich J.E."/>
            <person name="Kasson M.T."/>
        </authorList>
    </citation>
    <scope>NUCLEOTIDE SEQUENCE [LARGE SCALE GENOMIC DNA]</scope>
    <source>
        <strain evidence="2 3">VnAa140</strain>
    </source>
</reference>
<organism evidence="2 3">
    <name type="scientific">Verticillium nonalfalfae</name>
    <dbReference type="NCBI Taxonomy" id="1051616"/>
    <lineage>
        <taxon>Eukaryota</taxon>
        <taxon>Fungi</taxon>
        <taxon>Dikarya</taxon>
        <taxon>Ascomycota</taxon>
        <taxon>Pezizomycotina</taxon>
        <taxon>Sordariomycetes</taxon>
        <taxon>Hypocreomycetidae</taxon>
        <taxon>Glomerellales</taxon>
        <taxon>Plectosphaerellaceae</taxon>
        <taxon>Verticillium</taxon>
    </lineage>
</organism>
<dbReference type="GO" id="GO:0030674">
    <property type="term" value="F:protein-macromolecule adaptor activity"/>
    <property type="evidence" value="ECO:0007669"/>
    <property type="project" value="TreeGrafter"/>
</dbReference>
<dbReference type="Proteomes" id="UP000267145">
    <property type="component" value="Unassembled WGS sequence"/>
</dbReference>
<dbReference type="GO" id="GO:0016192">
    <property type="term" value="P:vesicle-mediated transport"/>
    <property type="evidence" value="ECO:0007669"/>
    <property type="project" value="InterPro"/>
</dbReference>
<dbReference type="AlphaFoldDB" id="A0A3M9Y0D7"/>
<name>A0A3M9Y0D7_9PEZI</name>
<evidence type="ECO:0000256" key="1">
    <source>
        <dbReference type="SAM" id="MobiDB-lite"/>
    </source>
</evidence>
<dbReference type="InterPro" id="IPR034627">
    <property type="entry name" value="Irc6"/>
</dbReference>
<dbReference type="PANTHER" id="PTHR28043">
    <property type="entry name" value="INCREASED RECOMBINATION CENTERS PROTEIN 6"/>
    <property type="match status" value="1"/>
</dbReference>
<dbReference type="GeneID" id="39604841"/>
<comment type="caution">
    <text evidence="2">The sequence shown here is derived from an EMBL/GenBank/DDBJ whole genome shotgun (WGS) entry which is preliminary data.</text>
</comment>
<dbReference type="EMBL" id="RBVV01000120">
    <property type="protein sequence ID" value="RNJ53963.1"/>
    <property type="molecule type" value="Genomic_DNA"/>
</dbReference>
<accession>A0A3M9Y0D7</accession>
<sequence length="331" mass="34863">MAMEIANPKRILALAAHDRQDDLARFLGALTGTTPEPSTAASATPSLAGTSHVLPLTTSYYTATVPVWLDLVADATATAIDTDGADADADEDWAATFLAPEAREVLDALGGVVVVLPVARGVAAARGLVEQVGRVVREGLGGWGWDGVGLAVGVGAGGGRAEGEEEEAAEQGEWEDLCGAAGLEFVRVRGVEEDKGKNEYGEKMGIHRVLEALEANDWDQGDIPSDLEDELGGLEDGRDDPESLDFGVDRADFEGLRQAIWGLDTEPRAEGDGGARGSGAQAEPLDEAAEVEKLESMMRKLQAVRDMSAGLPEEQRKKMAAKAVNEVMKDL</sequence>
<gene>
    <name evidence="2" type="ORF">D7B24_001152</name>
</gene>
<keyword evidence="3" id="KW-1185">Reference proteome</keyword>
<feature type="compositionally biased region" description="Acidic residues" evidence="1">
    <location>
        <begin position="217"/>
        <end position="243"/>
    </location>
</feature>
<proteinExistence type="predicted"/>
<dbReference type="PANTHER" id="PTHR28043:SF1">
    <property type="entry name" value="INCREASED RECOMBINATION CENTERS PROTEIN 6"/>
    <property type="match status" value="1"/>
</dbReference>
<feature type="region of interest" description="Disordered" evidence="1">
    <location>
        <begin position="264"/>
        <end position="285"/>
    </location>
</feature>
<dbReference type="RefSeq" id="XP_028492121.1">
    <property type="nucleotide sequence ID" value="XM_028635396.1"/>
</dbReference>
<evidence type="ECO:0000313" key="2">
    <source>
        <dbReference type="EMBL" id="RNJ53963.1"/>
    </source>
</evidence>
<feature type="region of interest" description="Disordered" evidence="1">
    <location>
        <begin position="217"/>
        <end position="244"/>
    </location>
</feature>
<evidence type="ECO:0008006" key="4">
    <source>
        <dbReference type="Google" id="ProtNLM"/>
    </source>
</evidence>